<name>A0ABQ9L9Y9_HEVBR</name>
<feature type="domain" description="Phytocyanin" evidence="4">
    <location>
        <begin position="22"/>
        <end position="123"/>
    </location>
</feature>
<feature type="chain" id="PRO_5046771949" description="Phytocyanin domain-containing protein" evidence="3">
    <location>
        <begin position="21"/>
        <end position="157"/>
    </location>
</feature>
<comment type="caution">
    <text evidence="5">The sequence shown here is derived from an EMBL/GenBank/DDBJ whole genome shotgun (WGS) entry which is preliminary data.</text>
</comment>
<dbReference type="PANTHER" id="PTHR33021">
    <property type="entry name" value="BLUE COPPER PROTEIN"/>
    <property type="match status" value="1"/>
</dbReference>
<keyword evidence="1" id="KW-0479">Metal-binding</keyword>
<dbReference type="Pfam" id="PF02298">
    <property type="entry name" value="Cu_bind_like"/>
    <property type="match status" value="1"/>
</dbReference>
<dbReference type="InterPro" id="IPR039391">
    <property type="entry name" value="Phytocyanin-like"/>
</dbReference>
<feature type="signal peptide" evidence="3">
    <location>
        <begin position="1"/>
        <end position="20"/>
    </location>
</feature>
<dbReference type="PROSITE" id="PS00196">
    <property type="entry name" value="COPPER_BLUE"/>
    <property type="match status" value="1"/>
</dbReference>
<evidence type="ECO:0000256" key="3">
    <source>
        <dbReference type="SAM" id="SignalP"/>
    </source>
</evidence>
<accession>A0ABQ9L9Y9</accession>
<protein>
    <recommendedName>
        <fullName evidence="4">Phytocyanin domain-containing protein</fullName>
    </recommendedName>
</protein>
<dbReference type="InterPro" id="IPR008972">
    <property type="entry name" value="Cupredoxin"/>
</dbReference>
<evidence type="ECO:0000313" key="5">
    <source>
        <dbReference type="EMBL" id="KAJ9163084.1"/>
    </source>
</evidence>
<evidence type="ECO:0000313" key="6">
    <source>
        <dbReference type="Proteomes" id="UP001174677"/>
    </source>
</evidence>
<dbReference type="SUPFAM" id="SSF49503">
    <property type="entry name" value="Cupredoxins"/>
    <property type="match status" value="1"/>
</dbReference>
<gene>
    <name evidence="5" type="ORF">P3X46_022794</name>
</gene>
<dbReference type="InterPro" id="IPR028871">
    <property type="entry name" value="BlueCu_1_BS"/>
</dbReference>
<keyword evidence="2" id="KW-0186">Copper</keyword>
<organism evidence="5 6">
    <name type="scientific">Hevea brasiliensis</name>
    <name type="common">Para rubber tree</name>
    <name type="synonym">Siphonia brasiliensis</name>
    <dbReference type="NCBI Taxonomy" id="3981"/>
    <lineage>
        <taxon>Eukaryota</taxon>
        <taxon>Viridiplantae</taxon>
        <taxon>Streptophyta</taxon>
        <taxon>Embryophyta</taxon>
        <taxon>Tracheophyta</taxon>
        <taxon>Spermatophyta</taxon>
        <taxon>Magnoliopsida</taxon>
        <taxon>eudicotyledons</taxon>
        <taxon>Gunneridae</taxon>
        <taxon>Pentapetalae</taxon>
        <taxon>rosids</taxon>
        <taxon>fabids</taxon>
        <taxon>Malpighiales</taxon>
        <taxon>Euphorbiaceae</taxon>
        <taxon>Crotonoideae</taxon>
        <taxon>Micrandreae</taxon>
        <taxon>Hevea</taxon>
    </lineage>
</organism>
<keyword evidence="3" id="KW-0732">Signal</keyword>
<reference evidence="5" key="1">
    <citation type="journal article" date="2023" name="Plant Biotechnol. J.">
        <title>Chromosome-level wild Hevea brasiliensis genome provides new tools for genomic-assisted breeding and valuable loci to elevate rubber yield.</title>
        <authorList>
            <person name="Cheng H."/>
            <person name="Song X."/>
            <person name="Hu Y."/>
            <person name="Wu T."/>
            <person name="Yang Q."/>
            <person name="An Z."/>
            <person name="Feng S."/>
            <person name="Deng Z."/>
            <person name="Wu W."/>
            <person name="Zeng X."/>
            <person name="Tu M."/>
            <person name="Wang X."/>
            <person name="Huang H."/>
        </authorList>
    </citation>
    <scope>NUCLEOTIDE SEQUENCE</scope>
    <source>
        <strain evidence="5">MT/VB/25A 57/8</strain>
    </source>
</reference>
<dbReference type="PROSITE" id="PS51485">
    <property type="entry name" value="PHYTOCYANIN"/>
    <property type="match status" value="1"/>
</dbReference>
<dbReference type="Proteomes" id="UP001174677">
    <property type="component" value="Chromosome 13"/>
</dbReference>
<proteinExistence type="predicted"/>
<dbReference type="CDD" id="cd13920">
    <property type="entry name" value="Stellacyanin"/>
    <property type="match status" value="1"/>
</dbReference>
<dbReference type="EMBL" id="JARPOI010000013">
    <property type="protein sequence ID" value="KAJ9163084.1"/>
    <property type="molecule type" value="Genomic_DNA"/>
</dbReference>
<evidence type="ECO:0000256" key="1">
    <source>
        <dbReference type="ARBA" id="ARBA00022723"/>
    </source>
</evidence>
<sequence length="157" mass="17014">MAFRLDLIILVASMVGAAAAATTYTVGDTTGWRVPPNTSFYDTWVANKLFEAGDSLEFNWTSIHTVLEVTSKAEYDNCTKTSGVLQQTSPATFRLTKNGTFYYICTIGTHCDLGQKVTIKVGNGSSPSNSAPLPLTINVFSQLLSATIMYFLTAHIV</sequence>
<evidence type="ECO:0000256" key="2">
    <source>
        <dbReference type="ARBA" id="ARBA00023008"/>
    </source>
</evidence>
<dbReference type="InterPro" id="IPR003245">
    <property type="entry name" value="Phytocyanin_dom"/>
</dbReference>
<dbReference type="PANTHER" id="PTHR33021:SF522">
    <property type="entry name" value="PHYTOCYANIN DOMAIN-CONTAINING PROTEIN"/>
    <property type="match status" value="1"/>
</dbReference>
<evidence type="ECO:0000259" key="4">
    <source>
        <dbReference type="PROSITE" id="PS51485"/>
    </source>
</evidence>
<dbReference type="Gene3D" id="2.60.40.420">
    <property type="entry name" value="Cupredoxins - blue copper proteins"/>
    <property type="match status" value="1"/>
</dbReference>
<keyword evidence="6" id="KW-1185">Reference proteome</keyword>